<dbReference type="Proteomes" id="UP000598426">
    <property type="component" value="Unassembled WGS sequence"/>
</dbReference>
<dbReference type="EMBL" id="JACXZS010000005">
    <property type="protein sequence ID" value="MBD3941848.1"/>
    <property type="molecule type" value="Genomic_DNA"/>
</dbReference>
<name>A0ABR8NPD5_9MICO</name>
<protein>
    <submittedName>
        <fullName evidence="1">Uncharacterized protein</fullName>
    </submittedName>
</protein>
<reference evidence="1 2" key="1">
    <citation type="submission" date="2020-09" db="EMBL/GenBank/DDBJ databases">
        <title>Isolation and identification of active actinomycetes.</title>
        <authorList>
            <person name="Li X."/>
        </authorList>
    </citation>
    <scope>NUCLEOTIDE SEQUENCE [LARGE SCALE GENOMIC DNA]</scope>
    <source>
        <strain evidence="1 2">NEAU-LLC</strain>
    </source>
</reference>
<dbReference type="RefSeq" id="WP_191171475.1">
    <property type="nucleotide sequence ID" value="NZ_JACXZS010000005.1"/>
</dbReference>
<gene>
    <name evidence="1" type="ORF">IF188_09095</name>
</gene>
<keyword evidence="2" id="KW-1185">Reference proteome</keyword>
<proteinExistence type="predicted"/>
<evidence type="ECO:0000313" key="2">
    <source>
        <dbReference type="Proteomes" id="UP000598426"/>
    </source>
</evidence>
<comment type="caution">
    <text evidence="1">The sequence shown here is derived from an EMBL/GenBank/DDBJ whole genome shotgun (WGS) entry which is preliminary data.</text>
</comment>
<organism evidence="1 2">
    <name type="scientific">Microbacterium helvum</name>
    <dbReference type="NCBI Taxonomy" id="2773713"/>
    <lineage>
        <taxon>Bacteria</taxon>
        <taxon>Bacillati</taxon>
        <taxon>Actinomycetota</taxon>
        <taxon>Actinomycetes</taxon>
        <taxon>Micrococcales</taxon>
        <taxon>Microbacteriaceae</taxon>
        <taxon>Microbacterium</taxon>
    </lineage>
</organism>
<accession>A0ABR8NPD5</accession>
<evidence type="ECO:0000313" key="1">
    <source>
        <dbReference type="EMBL" id="MBD3941848.1"/>
    </source>
</evidence>
<sequence length="150" mass="15921">MHGVKHRGHEPCARGHNGLRDPVVTDRHCCCWGGLGPRGGHGAATCEAISDVMTIQDNVDAAVRQGRMGLQERDGWYRLATRELQRIPTQSTSLLSQQLAAFQATIPHTDPGAFTTPVVGTDVWGAAASQLSQLCAAAGHQIILQGFTGG</sequence>